<proteinExistence type="predicted"/>
<evidence type="ECO:0000313" key="2">
    <source>
        <dbReference type="Proteomes" id="UP000011991"/>
    </source>
</evidence>
<dbReference type="EMBL" id="ANOG01000737">
    <property type="protein sequence ID" value="EMI17887.1"/>
    <property type="molecule type" value="Genomic_DNA"/>
</dbReference>
<evidence type="ECO:0000313" key="1">
    <source>
        <dbReference type="EMBL" id="EMI17887.1"/>
    </source>
</evidence>
<sequence length="399" mass="44811">MGGVILNELKQSVPSDSLKFIPIPSRQVIDLSWLDHATDLAGHVVRKYETGWRPVKGIAGEALGWLARKALFERHCTQLTQQICATDAAKHCDKIWAILDCPTVIQIATGVAKRLNKPLSILVWDAPELLVNSLNMDRWSASNMLYRFSKTIQHAESVGVICEQMQTAYMNQFGPKPYVILRLGIRRDMWYSPGPLPNSNRIIIGFAGSITAQQPFRQLIKMLDETNWRIHNKDVTLRLIGSRYTLDARQPQRIEYFGWCSLSETVRLLAECHMLYLPQPFEANLRPLAELSFPTKLTTYVAAGRPVLLHAPRYASVTPFLNDYPLGLACHSLETDSLRRCAEQLDRLPNESVAAAIDAVRHTEFNDSVFVKRFNQLIGAASNASGLTSAATKEIEQNA</sequence>
<dbReference type="Gene3D" id="3.40.50.2000">
    <property type="entry name" value="Glycogen Phosphorylase B"/>
    <property type="match status" value="1"/>
</dbReference>
<reference evidence="1 2" key="1">
    <citation type="journal article" date="2013" name="Mar. Genomics">
        <title>Expression of sulfatases in Rhodopirellula baltica and the diversity of sulfatases in the genus Rhodopirellula.</title>
        <authorList>
            <person name="Wegner C.E."/>
            <person name="Richter-Heitmann T."/>
            <person name="Klindworth A."/>
            <person name="Klockow C."/>
            <person name="Richter M."/>
            <person name="Achstetter T."/>
            <person name="Glockner F.O."/>
            <person name="Harder J."/>
        </authorList>
    </citation>
    <scope>NUCLEOTIDE SEQUENCE [LARGE SCALE GENOMIC DNA]</scope>
    <source>
        <strain evidence="1 2">SM1</strain>
    </source>
</reference>
<keyword evidence="2" id="KW-1185">Reference proteome</keyword>
<organism evidence="1 2">
    <name type="scientific">Rhodopirellula maiorica SM1</name>
    <dbReference type="NCBI Taxonomy" id="1265738"/>
    <lineage>
        <taxon>Bacteria</taxon>
        <taxon>Pseudomonadati</taxon>
        <taxon>Planctomycetota</taxon>
        <taxon>Planctomycetia</taxon>
        <taxon>Pirellulales</taxon>
        <taxon>Pirellulaceae</taxon>
        <taxon>Novipirellula</taxon>
    </lineage>
</organism>
<dbReference type="SUPFAM" id="SSF53756">
    <property type="entry name" value="UDP-Glycosyltransferase/glycogen phosphorylase"/>
    <property type="match status" value="1"/>
</dbReference>
<dbReference type="PATRIC" id="fig|1265738.3.peg.5199"/>
<keyword evidence="1" id="KW-0808">Transferase</keyword>
<protein>
    <submittedName>
        <fullName evidence="1">Glycosyltransferase</fullName>
    </submittedName>
</protein>
<name>M5RR76_9BACT</name>
<gene>
    <name evidence="1" type="ORF">RMSM_05173</name>
</gene>
<dbReference type="AlphaFoldDB" id="M5RR76"/>
<comment type="caution">
    <text evidence="1">The sequence shown here is derived from an EMBL/GenBank/DDBJ whole genome shotgun (WGS) entry which is preliminary data.</text>
</comment>
<accession>M5RR76</accession>
<dbReference type="GO" id="GO:0016740">
    <property type="term" value="F:transferase activity"/>
    <property type="evidence" value="ECO:0007669"/>
    <property type="project" value="UniProtKB-KW"/>
</dbReference>
<dbReference type="Proteomes" id="UP000011991">
    <property type="component" value="Unassembled WGS sequence"/>
</dbReference>